<keyword evidence="1" id="KW-1133">Transmembrane helix</keyword>
<keyword evidence="1" id="KW-0812">Transmembrane</keyword>
<dbReference type="Proteomes" id="UP000198836">
    <property type="component" value="Unassembled WGS sequence"/>
</dbReference>
<feature type="transmembrane region" description="Helical" evidence="1">
    <location>
        <begin position="6"/>
        <end position="26"/>
    </location>
</feature>
<dbReference type="AlphaFoldDB" id="A0A1I0T5K3"/>
<sequence>MKNLKALILGFITLIFAIYLLADILFSKRLLKETKGVLDYSMVDIETVIVQRSRSYTADTNKVAVLRFKLKNDKQLFEINQRLEQIHDSRKELDAVNDGLKTSKNLSILLKKNLVFDDFKVQQINADGLIIYDNTENASNISFLIFFLSIGSSIFFFGLYFWPDNGQRFNKRQIERK</sequence>
<dbReference type="RefSeq" id="WP_090982619.1">
    <property type="nucleotide sequence ID" value="NZ_FOJM01000006.1"/>
</dbReference>
<protein>
    <submittedName>
        <fullName evidence="2">Uncharacterized protein</fullName>
    </submittedName>
</protein>
<dbReference type="EMBL" id="FOJM01000006">
    <property type="protein sequence ID" value="SFA47065.1"/>
    <property type="molecule type" value="Genomic_DNA"/>
</dbReference>
<keyword evidence="1" id="KW-0472">Membrane</keyword>
<keyword evidence="3" id="KW-1185">Reference proteome</keyword>
<evidence type="ECO:0000256" key="1">
    <source>
        <dbReference type="SAM" id="Phobius"/>
    </source>
</evidence>
<evidence type="ECO:0000313" key="3">
    <source>
        <dbReference type="Proteomes" id="UP000198836"/>
    </source>
</evidence>
<feature type="transmembrane region" description="Helical" evidence="1">
    <location>
        <begin position="141"/>
        <end position="162"/>
    </location>
</feature>
<proteinExistence type="predicted"/>
<name>A0A1I0T5K3_9SPHI</name>
<gene>
    <name evidence="2" type="ORF">SAMN04488511_106134</name>
</gene>
<dbReference type="OrthoDB" id="769549at2"/>
<evidence type="ECO:0000313" key="2">
    <source>
        <dbReference type="EMBL" id="SFA47065.1"/>
    </source>
</evidence>
<accession>A0A1I0T5K3</accession>
<reference evidence="3" key="1">
    <citation type="submission" date="2016-10" db="EMBL/GenBank/DDBJ databases">
        <authorList>
            <person name="Varghese N."/>
            <person name="Submissions S."/>
        </authorList>
    </citation>
    <scope>NUCLEOTIDE SEQUENCE [LARGE SCALE GENOMIC DNA]</scope>
    <source>
        <strain evidence="3">DSM 18130</strain>
    </source>
</reference>
<organism evidence="2 3">
    <name type="scientific">Pedobacter suwonensis</name>
    <dbReference type="NCBI Taxonomy" id="332999"/>
    <lineage>
        <taxon>Bacteria</taxon>
        <taxon>Pseudomonadati</taxon>
        <taxon>Bacteroidota</taxon>
        <taxon>Sphingobacteriia</taxon>
        <taxon>Sphingobacteriales</taxon>
        <taxon>Sphingobacteriaceae</taxon>
        <taxon>Pedobacter</taxon>
    </lineage>
</organism>